<evidence type="ECO:0000256" key="1">
    <source>
        <dbReference type="SAM" id="MobiDB-lite"/>
    </source>
</evidence>
<reference evidence="2" key="2">
    <citation type="submission" date="2020-09" db="EMBL/GenBank/DDBJ databases">
        <authorList>
            <person name="Sun Q."/>
            <person name="Sedlacek I."/>
        </authorList>
    </citation>
    <scope>NUCLEOTIDE SEQUENCE</scope>
    <source>
        <strain evidence="2">CCM 8606</strain>
    </source>
</reference>
<proteinExistence type="predicted"/>
<reference evidence="2" key="1">
    <citation type="journal article" date="2014" name="Int. J. Syst. Evol. Microbiol.">
        <title>Complete genome sequence of Corynebacterium casei LMG S-19264T (=DSM 44701T), isolated from a smear-ripened cheese.</title>
        <authorList>
            <consortium name="US DOE Joint Genome Institute (JGI-PGF)"/>
            <person name="Walter F."/>
            <person name="Albersmeier A."/>
            <person name="Kalinowski J."/>
            <person name="Ruckert C."/>
        </authorList>
    </citation>
    <scope>NUCLEOTIDE SEQUENCE</scope>
    <source>
        <strain evidence="2">CCM 8606</strain>
    </source>
</reference>
<sequence>MSTNSSYFGSSSVRAAGASFAPSRTGSARFTRPAQLDDALVAQLSGGVDPQQLTDMSHTTAAALLDRVHHTQDPQVVQRVLTLVEREGVDLVAELWSDADAQSLPGVLWRLYMLRTWMRRNGASISRIWRVAEMVTTSASAIVGVDQAPDATDIERTADSILSGAFTGDFAVALERAGIFCGVISSVLAKESQRHTAFADTQHHMHDAQGQAKQSAQSPRSPQSPQGIAKTAHSLQQTARDFQIAAKLWRKGELE</sequence>
<dbReference type="AlphaFoldDB" id="A0A8J3EZ71"/>
<dbReference type="Proteomes" id="UP000619536">
    <property type="component" value="Unassembled WGS sequence"/>
</dbReference>
<feature type="compositionally biased region" description="Low complexity" evidence="1">
    <location>
        <begin position="214"/>
        <end position="226"/>
    </location>
</feature>
<name>A0A8J3EZ71_9BIFI</name>
<feature type="region of interest" description="Disordered" evidence="1">
    <location>
        <begin position="195"/>
        <end position="236"/>
    </location>
</feature>
<dbReference type="RefSeq" id="WP_188355385.1">
    <property type="nucleotide sequence ID" value="NZ_BMDH01000003.1"/>
</dbReference>
<organism evidence="2 3">
    <name type="scientific">Galliscardovia ingluviei</name>
    <dbReference type="NCBI Taxonomy" id="1769422"/>
    <lineage>
        <taxon>Bacteria</taxon>
        <taxon>Bacillati</taxon>
        <taxon>Actinomycetota</taxon>
        <taxon>Actinomycetes</taxon>
        <taxon>Bifidobacteriales</taxon>
        <taxon>Bifidobacteriaceae</taxon>
        <taxon>Galliscardovia</taxon>
    </lineage>
</organism>
<keyword evidence="3" id="KW-1185">Reference proteome</keyword>
<evidence type="ECO:0000313" key="2">
    <source>
        <dbReference type="EMBL" id="GGI14674.1"/>
    </source>
</evidence>
<gene>
    <name evidence="2" type="ORF">GCM10007377_12100</name>
</gene>
<protein>
    <recommendedName>
        <fullName evidence="4">Thymidine phosphorylase</fullName>
    </recommendedName>
</protein>
<evidence type="ECO:0008006" key="4">
    <source>
        <dbReference type="Google" id="ProtNLM"/>
    </source>
</evidence>
<comment type="caution">
    <text evidence="2">The sequence shown here is derived from an EMBL/GenBank/DDBJ whole genome shotgun (WGS) entry which is preliminary data.</text>
</comment>
<accession>A0A8J3EZ71</accession>
<dbReference type="EMBL" id="BMDH01000003">
    <property type="protein sequence ID" value="GGI14674.1"/>
    <property type="molecule type" value="Genomic_DNA"/>
</dbReference>
<evidence type="ECO:0000313" key="3">
    <source>
        <dbReference type="Proteomes" id="UP000619536"/>
    </source>
</evidence>